<accession>T1GH18</accession>
<organism evidence="1 2">
    <name type="scientific">Megaselia scalaris</name>
    <name type="common">Humpbacked fly</name>
    <name type="synonym">Phora scalaris</name>
    <dbReference type="NCBI Taxonomy" id="36166"/>
    <lineage>
        <taxon>Eukaryota</taxon>
        <taxon>Metazoa</taxon>
        <taxon>Ecdysozoa</taxon>
        <taxon>Arthropoda</taxon>
        <taxon>Hexapoda</taxon>
        <taxon>Insecta</taxon>
        <taxon>Pterygota</taxon>
        <taxon>Neoptera</taxon>
        <taxon>Endopterygota</taxon>
        <taxon>Diptera</taxon>
        <taxon>Brachycera</taxon>
        <taxon>Muscomorpha</taxon>
        <taxon>Platypezoidea</taxon>
        <taxon>Phoridae</taxon>
        <taxon>Megaseliini</taxon>
        <taxon>Megaselia</taxon>
    </lineage>
</organism>
<dbReference type="EMBL" id="CAQQ02088111">
    <property type="status" value="NOT_ANNOTATED_CDS"/>
    <property type="molecule type" value="Genomic_DNA"/>
</dbReference>
<evidence type="ECO:0000313" key="2">
    <source>
        <dbReference type="Proteomes" id="UP000015102"/>
    </source>
</evidence>
<protein>
    <submittedName>
        <fullName evidence="1">Uncharacterized protein</fullName>
    </submittedName>
</protein>
<keyword evidence="2" id="KW-1185">Reference proteome</keyword>
<evidence type="ECO:0000313" key="1">
    <source>
        <dbReference type="EnsemblMetazoa" id="MESCA002701-PA"/>
    </source>
</evidence>
<name>T1GH18_MEGSC</name>
<dbReference type="STRING" id="36166.T1GH18"/>
<proteinExistence type="predicted"/>
<dbReference type="PANTHER" id="PTHR47890:SF1">
    <property type="entry name" value="LD24308P"/>
    <property type="match status" value="1"/>
</dbReference>
<dbReference type="EnsemblMetazoa" id="MESCA002701-RA">
    <property type="protein sequence ID" value="MESCA002701-PA"/>
    <property type="gene ID" value="MESCA002701"/>
</dbReference>
<dbReference type="PANTHER" id="PTHR47890">
    <property type="entry name" value="LD24308P"/>
    <property type="match status" value="1"/>
</dbReference>
<dbReference type="AlphaFoldDB" id="T1GH18"/>
<reference evidence="1" key="2">
    <citation type="submission" date="2015-06" db="UniProtKB">
        <authorList>
            <consortium name="EnsemblMetazoa"/>
        </authorList>
    </citation>
    <scope>IDENTIFICATION</scope>
</reference>
<dbReference type="HOGENOM" id="CLU_2365576_0_0_1"/>
<sequence>TEVSLQRPDISIYSPAKSLPTSKHNQYIKFTYTDMDKDAAQTTVPFIDIQEVVSRPPVPLSGLGIYHKGRNGFGGFLAPKLITYDFTSHITVPQTN</sequence>
<reference evidence="2" key="1">
    <citation type="submission" date="2013-02" db="EMBL/GenBank/DDBJ databases">
        <authorList>
            <person name="Hughes D."/>
        </authorList>
    </citation>
    <scope>NUCLEOTIDE SEQUENCE</scope>
    <source>
        <strain>Durham</strain>
        <strain evidence="2">NC isolate 2 -- Noor lab</strain>
    </source>
</reference>
<dbReference type="Proteomes" id="UP000015102">
    <property type="component" value="Unassembled WGS sequence"/>
</dbReference>